<comment type="subcellular location">
    <subcellularLocation>
        <location evidence="1">Cytoplasm</location>
    </subcellularLocation>
</comment>
<evidence type="ECO:0000256" key="7">
    <source>
        <dbReference type="SAM" id="MobiDB-lite"/>
    </source>
</evidence>
<evidence type="ECO:0000256" key="2">
    <source>
        <dbReference type="ARBA" id="ARBA00022490"/>
    </source>
</evidence>
<proteinExistence type="predicted"/>
<gene>
    <name evidence="9" type="primary">gvpN</name>
    <name evidence="9" type="ORF">HCN83_09680</name>
</gene>
<dbReference type="GO" id="GO:0005524">
    <property type="term" value="F:ATP binding"/>
    <property type="evidence" value="ECO:0007669"/>
    <property type="project" value="UniProtKB-KW"/>
</dbReference>
<evidence type="ECO:0000256" key="1">
    <source>
        <dbReference type="ARBA" id="ARBA00004496"/>
    </source>
</evidence>
<keyword evidence="10" id="KW-1185">Reference proteome</keyword>
<accession>A0A969TUZ3</accession>
<dbReference type="InterPro" id="IPR011704">
    <property type="entry name" value="ATPase_dyneun-rel_AAA"/>
</dbReference>
<evidence type="ECO:0000256" key="3">
    <source>
        <dbReference type="ARBA" id="ARBA00022741"/>
    </source>
</evidence>
<sequence>MAAQKQAQTRREISARKTGGVRSAPSQSLGKPAEKKQEQKKPTTEQAPYIKTDEINHYIHRISRVLAAGYPVHVTGRAGAGKTALAMEAARDRGRPVTLITGNHEMNNEDLLGGITGVTSTKLVDNFIRQVYKKEVNIKEDWTPGRLVEACEKGHTVIYDEFSRSTAETNNLFLSILEEGLVPLYGTKQKKRYVKVHPEFRILFTSNPEEYAGVFEKQDALMDRLVTMEVHYTQKTMETIVQKRAEVRHKDAKMIWSLLRKIKDATKAENGFVSLRSALMITSVAKKANIALEPDNKDFAEICTDILSGELVRFGGAPDFQQAAAAVRKGLKEVQGE</sequence>
<keyword evidence="4" id="KW-0378">Hydrolase</keyword>
<name>A0A969TUZ3_9BACI</name>
<dbReference type="EMBL" id="JAATHJ010000012">
    <property type="protein sequence ID" value="NJP37855.1"/>
    <property type="molecule type" value="Genomic_DNA"/>
</dbReference>
<dbReference type="NCBIfam" id="TIGR02640">
    <property type="entry name" value="gas_vesic_GvpN"/>
    <property type="match status" value="1"/>
</dbReference>
<dbReference type="InterPro" id="IPR013462">
    <property type="entry name" value="Gas-vesicle_GvpN"/>
</dbReference>
<dbReference type="Gene3D" id="3.40.50.300">
    <property type="entry name" value="P-loop containing nucleotide triphosphate hydrolases"/>
    <property type="match status" value="1"/>
</dbReference>
<evidence type="ECO:0000256" key="6">
    <source>
        <dbReference type="ARBA" id="ARBA00049360"/>
    </source>
</evidence>
<dbReference type="GO" id="GO:0031411">
    <property type="term" value="C:gas vesicle"/>
    <property type="evidence" value="ECO:0007669"/>
    <property type="project" value="InterPro"/>
</dbReference>
<dbReference type="GO" id="GO:0031412">
    <property type="term" value="P:gas vesicle organization"/>
    <property type="evidence" value="ECO:0007669"/>
    <property type="project" value="InterPro"/>
</dbReference>
<protein>
    <submittedName>
        <fullName evidence="9">Gas vesicle protein GvpN</fullName>
    </submittedName>
</protein>
<evidence type="ECO:0000256" key="4">
    <source>
        <dbReference type="ARBA" id="ARBA00022801"/>
    </source>
</evidence>
<evidence type="ECO:0000256" key="5">
    <source>
        <dbReference type="ARBA" id="ARBA00022840"/>
    </source>
</evidence>
<dbReference type="RefSeq" id="WP_168006764.1">
    <property type="nucleotide sequence ID" value="NZ_JAATHJ010000012.1"/>
</dbReference>
<keyword evidence="3" id="KW-0547">Nucleotide-binding</keyword>
<dbReference type="AlphaFoldDB" id="A0A969TUZ3"/>
<evidence type="ECO:0000259" key="8">
    <source>
        <dbReference type="Pfam" id="PF07728"/>
    </source>
</evidence>
<dbReference type="InterPro" id="IPR050764">
    <property type="entry name" value="CbbQ/NirQ/NorQ/GpvN"/>
</dbReference>
<dbReference type="GO" id="GO:0005737">
    <property type="term" value="C:cytoplasm"/>
    <property type="evidence" value="ECO:0007669"/>
    <property type="project" value="UniProtKB-SubCell"/>
</dbReference>
<dbReference type="SUPFAM" id="SSF52540">
    <property type="entry name" value="P-loop containing nucleoside triphosphate hydrolases"/>
    <property type="match status" value="1"/>
</dbReference>
<feature type="domain" description="ATPase dynein-related AAA" evidence="8">
    <location>
        <begin position="73"/>
        <end position="225"/>
    </location>
</feature>
<evidence type="ECO:0000313" key="10">
    <source>
        <dbReference type="Proteomes" id="UP000752012"/>
    </source>
</evidence>
<dbReference type="Proteomes" id="UP000752012">
    <property type="component" value="Unassembled WGS sequence"/>
</dbReference>
<reference evidence="9 10" key="1">
    <citation type="submission" date="2020-03" db="EMBL/GenBank/DDBJ databases">
        <title>Assessment of the enzymatic potential of alkaline-tolerant lipase obtained from Bacillus luteus H11 (technogenic soil) for the bioremediation of saline soils contaminated with petroleum substances.</title>
        <authorList>
            <person name="Kalwasinska A."/>
        </authorList>
    </citation>
    <scope>NUCLEOTIDE SEQUENCE [LARGE SCALE GENOMIC DNA]</scope>
    <source>
        <strain evidence="9 10">H11</strain>
    </source>
</reference>
<dbReference type="PANTHER" id="PTHR42759">
    <property type="entry name" value="MOXR FAMILY PROTEIN"/>
    <property type="match status" value="1"/>
</dbReference>
<dbReference type="Pfam" id="PF07728">
    <property type="entry name" value="AAA_5"/>
    <property type="match status" value="1"/>
</dbReference>
<organism evidence="9 10">
    <name type="scientific">Alkalicoccus luteus</name>
    <dbReference type="NCBI Taxonomy" id="1237094"/>
    <lineage>
        <taxon>Bacteria</taxon>
        <taxon>Bacillati</taxon>
        <taxon>Bacillota</taxon>
        <taxon>Bacilli</taxon>
        <taxon>Bacillales</taxon>
        <taxon>Bacillaceae</taxon>
        <taxon>Alkalicoccus</taxon>
    </lineage>
</organism>
<evidence type="ECO:0000313" key="9">
    <source>
        <dbReference type="EMBL" id="NJP37855.1"/>
    </source>
</evidence>
<feature type="compositionally biased region" description="Basic and acidic residues" evidence="7">
    <location>
        <begin position="32"/>
        <end position="43"/>
    </location>
</feature>
<dbReference type="PANTHER" id="PTHR42759:SF1">
    <property type="entry name" value="MAGNESIUM-CHELATASE SUBUNIT CHLD"/>
    <property type="match status" value="1"/>
</dbReference>
<feature type="region of interest" description="Disordered" evidence="7">
    <location>
        <begin position="1"/>
        <end position="49"/>
    </location>
</feature>
<comment type="catalytic activity">
    <reaction evidence="6">
        <text>ATP + H2O = ADP + phosphate + H(+)</text>
        <dbReference type="Rhea" id="RHEA:13065"/>
        <dbReference type="ChEBI" id="CHEBI:15377"/>
        <dbReference type="ChEBI" id="CHEBI:15378"/>
        <dbReference type="ChEBI" id="CHEBI:30616"/>
        <dbReference type="ChEBI" id="CHEBI:43474"/>
        <dbReference type="ChEBI" id="CHEBI:456216"/>
    </reaction>
</comment>
<comment type="caution">
    <text evidence="9">The sequence shown here is derived from an EMBL/GenBank/DDBJ whole genome shotgun (WGS) entry which is preliminary data.</text>
</comment>
<dbReference type="InterPro" id="IPR027417">
    <property type="entry name" value="P-loop_NTPase"/>
</dbReference>
<dbReference type="GO" id="GO:0016887">
    <property type="term" value="F:ATP hydrolysis activity"/>
    <property type="evidence" value="ECO:0007669"/>
    <property type="project" value="InterPro"/>
</dbReference>
<keyword evidence="2" id="KW-0963">Cytoplasm</keyword>
<keyword evidence="5" id="KW-0067">ATP-binding</keyword>